<gene>
    <name evidence="3" type="ORF">SDC9_140936</name>
</gene>
<sequence>MERDQSETGCNCFGINGVELFVREMALVHAEKTRKPNSQPSLSRGGGGNTLFFQPKLNIGKPHDQYEAEADKVADQVVSKSPLTDQPFFAPSASPPVQSIHTAPVQKNPVAESSTPLSQKEGAEDEMLQMQPLSEEESMLQAKSDSTPQVPADFESGLNRSKGGGSPLSPGVKNQMESGFDTDFSNVRIHTDSGAEQMSRQISAQAFTHGNDIYFNEGKYNPASKSGQH</sequence>
<evidence type="ECO:0000256" key="1">
    <source>
        <dbReference type="SAM" id="MobiDB-lite"/>
    </source>
</evidence>
<accession>A0A645DW93</accession>
<feature type="region of interest" description="Disordered" evidence="1">
    <location>
        <begin position="31"/>
        <end position="57"/>
    </location>
</feature>
<dbReference type="InterPro" id="IPR025295">
    <property type="entry name" value="eCIS_core_dom"/>
</dbReference>
<dbReference type="AlphaFoldDB" id="A0A645DW93"/>
<dbReference type="Pfam" id="PF13699">
    <property type="entry name" value="eCIS_core"/>
    <property type="match status" value="1"/>
</dbReference>
<feature type="domain" description="eCIS core" evidence="2">
    <location>
        <begin position="167"/>
        <end position="229"/>
    </location>
</feature>
<organism evidence="3">
    <name type="scientific">bioreactor metagenome</name>
    <dbReference type="NCBI Taxonomy" id="1076179"/>
    <lineage>
        <taxon>unclassified sequences</taxon>
        <taxon>metagenomes</taxon>
        <taxon>ecological metagenomes</taxon>
    </lineage>
</organism>
<dbReference type="EMBL" id="VSSQ01040521">
    <property type="protein sequence ID" value="MPM93794.1"/>
    <property type="molecule type" value="Genomic_DNA"/>
</dbReference>
<reference evidence="3" key="1">
    <citation type="submission" date="2019-08" db="EMBL/GenBank/DDBJ databases">
        <authorList>
            <person name="Kucharzyk K."/>
            <person name="Murdoch R.W."/>
            <person name="Higgins S."/>
            <person name="Loffler F."/>
        </authorList>
    </citation>
    <scope>NUCLEOTIDE SEQUENCE</scope>
</reference>
<evidence type="ECO:0000313" key="3">
    <source>
        <dbReference type="EMBL" id="MPM93794.1"/>
    </source>
</evidence>
<name>A0A645DW93_9ZZZZ</name>
<protein>
    <recommendedName>
        <fullName evidence="2">eCIS core domain-containing protein</fullName>
    </recommendedName>
</protein>
<feature type="region of interest" description="Disordered" evidence="1">
    <location>
        <begin position="77"/>
        <end position="179"/>
    </location>
</feature>
<comment type="caution">
    <text evidence="3">The sequence shown here is derived from an EMBL/GenBank/DDBJ whole genome shotgun (WGS) entry which is preliminary data.</text>
</comment>
<proteinExistence type="predicted"/>
<evidence type="ECO:0000259" key="2">
    <source>
        <dbReference type="Pfam" id="PF13699"/>
    </source>
</evidence>